<sequence length="112" mass="12612">MNQYYTDLTQRLREIYFAPSDGRAIALLSTTLQEMSARRKGLQTEMQQFSQNATAAGKLAAWQKEVQAVHGSTSAAKFPERFVRNPALESAYTRFMAARLEELNPKPVKSAQ</sequence>
<comment type="caution">
    <text evidence="1">The sequence shown here is derived from an EMBL/GenBank/DDBJ whole genome shotgun (WGS) entry which is preliminary data.</text>
</comment>
<evidence type="ECO:0000313" key="2">
    <source>
        <dbReference type="Proteomes" id="UP001500454"/>
    </source>
</evidence>
<name>A0ABP8IWG8_9BACT</name>
<organism evidence="1 2">
    <name type="scientific">Hymenobacter koreensis</name>
    <dbReference type="NCBI Taxonomy" id="1084523"/>
    <lineage>
        <taxon>Bacteria</taxon>
        <taxon>Pseudomonadati</taxon>
        <taxon>Bacteroidota</taxon>
        <taxon>Cytophagia</taxon>
        <taxon>Cytophagales</taxon>
        <taxon>Hymenobacteraceae</taxon>
        <taxon>Hymenobacter</taxon>
    </lineage>
</organism>
<keyword evidence="2" id="KW-1185">Reference proteome</keyword>
<evidence type="ECO:0000313" key="1">
    <source>
        <dbReference type="EMBL" id="GAA4375963.1"/>
    </source>
</evidence>
<accession>A0ABP8IWG8</accession>
<dbReference type="EMBL" id="BAABHA010000002">
    <property type="protein sequence ID" value="GAA4375963.1"/>
    <property type="molecule type" value="Genomic_DNA"/>
</dbReference>
<reference evidence="2" key="1">
    <citation type="journal article" date="2019" name="Int. J. Syst. Evol. Microbiol.">
        <title>The Global Catalogue of Microorganisms (GCM) 10K type strain sequencing project: providing services to taxonomists for standard genome sequencing and annotation.</title>
        <authorList>
            <consortium name="The Broad Institute Genomics Platform"/>
            <consortium name="The Broad Institute Genome Sequencing Center for Infectious Disease"/>
            <person name="Wu L."/>
            <person name="Ma J."/>
        </authorList>
    </citation>
    <scope>NUCLEOTIDE SEQUENCE [LARGE SCALE GENOMIC DNA]</scope>
    <source>
        <strain evidence="2">JCM 17924</strain>
    </source>
</reference>
<dbReference type="Proteomes" id="UP001500454">
    <property type="component" value="Unassembled WGS sequence"/>
</dbReference>
<gene>
    <name evidence="1" type="ORF">GCM10023186_09320</name>
</gene>
<protein>
    <submittedName>
        <fullName evidence="1">Uncharacterized protein</fullName>
    </submittedName>
</protein>
<proteinExistence type="predicted"/>